<feature type="non-terminal residue" evidence="1">
    <location>
        <position position="1"/>
    </location>
</feature>
<proteinExistence type="predicted"/>
<dbReference type="EMBL" id="BARS01021488">
    <property type="protein sequence ID" value="GAG04202.1"/>
    <property type="molecule type" value="Genomic_DNA"/>
</dbReference>
<accession>X0UYF3</accession>
<comment type="caution">
    <text evidence="1">The sequence shown here is derived from an EMBL/GenBank/DDBJ whole genome shotgun (WGS) entry which is preliminary data.</text>
</comment>
<dbReference type="AlphaFoldDB" id="X0UYF3"/>
<organism evidence="1">
    <name type="scientific">marine sediment metagenome</name>
    <dbReference type="NCBI Taxonomy" id="412755"/>
    <lineage>
        <taxon>unclassified sequences</taxon>
        <taxon>metagenomes</taxon>
        <taxon>ecological metagenomes</taxon>
    </lineage>
</organism>
<evidence type="ECO:0000313" key="1">
    <source>
        <dbReference type="EMBL" id="GAG04202.1"/>
    </source>
</evidence>
<sequence length="140" mass="16201">TGGPIVEPAPTAPPRRQISPSRIQLNQVLLKVAHTQASRLNQSYARRQQLEKETGRIKQKIKSIGLRPAVTPEERRKKEEDLKKQRSLLAEATKKYMKALEGEREARDILRRVQETHAAVKKDPTRIEKELDEWTRAFQM</sequence>
<protein>
    <submittedName>
        <fullName evidence="1">Uncharacterized protein</fullName>
    </submittedName>
</protein>
<reference evidence="1" key="1">
    <citation type="journal article" date="2014" name="Front. Microbiol.">
        <title>High frequency of phylogenetically diverse reductive dehalogenase-homologous genes in deep subseafloor sedimentary metagenomes.</title>
        <authorList>
            <person name="Kawai M."/>
            <person name="Futagami T."/>
            <person name="Toyoda A."/>
            <person name="Takaki Y."/>
            <person name="Nishi S."/>
            <person name="Hori S."/>
            <person name="Arai W."/>
            <person name="Tsubouchi T."/>
            <person name="Morono Y."/>
            <person name="Uchiyama I."/>
            <person name="Ito T."/>
            <person name="Fujiyama A."/>
            <person name="Inagaki F."/>
            <person name="Takami H."/>
        </authorList>
    </citation>
    <scope>NUCLEOTIDE SEQUENCE</scope>
    <source>
        <strain evidence="1">Expedition CK06-06</strain>
    </source>
</reference>
<gene>
    <name evidence="1" type="ORF">S01H1_34510</name>
</gene>
<name>X0UYF3_9ZZZZ</name>